<sequence>MVITKAQLQSILKVFNLSTSDTVNQLKTRETQLLNELGFPKRGGRTNYTKVIAFVVEKQIDQLQDQVIMEDLLKQQKQIIKATNFKETRQKIVRLQHFTQYDIDELQEKIDLHNDKTVREDDYNFDYFRCLLFTQPQEQQDCREAIVKARQGYNLEEIVQVHDYVSTTYYDNEIVQLSDIIELIDTVYEENNRRAFKIQFLFGTISEEFAYGNFIYDHQPLLDKNIQQYDPTMIINQETLAKYKQYIKSCIVEMQDFQITESTKYIYIGIYSMMVRVSRFPLVGLCMKELIDKHYKSHRMQLFYQVSDLNNCFWLAFARWILKGKVAPSQILCEAKKQMCEFYNLTKKQYDTFINDYKGFDIVDQLNKFIIKKMINVNIFYYDNDDKFYYLGERKQYNKIKNVNLDDTTEIQSEVQTDELLPTFNILLVSDTNDNQAIYHVFYVTNTDGLTRQKYCPYCYQQSFDPKDDHFQRDYQQHVSQCKIHNGQIIKKVKLDEQPFPYVPHIQRNETYAYLLANNATQQFKPTQYYITYDFETVERK</sequence>
<reference evidence="1 2" key="1">
    <citation type="submission" date="2019-03" db="EMBL/GenBank/DDBJ databases">
        <title>Single cell metagenomics reveals metabolic interactions within the superorganism composed of flagellate Streblomastix strix and complex community of Bacteroidetes bacteria on its surface.</title>
        <authorList>
            <person name="Treitli S.C."/>
            <person name="Kolisko M."/>
            <person name="Husnik F."/>
            <person name="Keeling P."/>
            <person name="Hampl V."/>
        </authorList>
    </citation>
    <scope>NUCLEOTIDE SEQUENCE [LARGE SCALE GENOMIC DNA]</scope>
    <source>
        <strain evidence="1">ST1C</strain>
    </source>
</reference>
<evidence type="ECO:0000313" key="1">
    <source>
        <dbReference type="EMBL" id="KAA6378037.1"/>
    </source>
</evidence>
<dbReference type="AlphaFoldDB" id="A0A5J4V612"/>
<dbReference type="EMBL" id="SNRW01009416">
    <property type="protein sequence ID" value="KAA6378037.1"/>
    <property type="molecule type" value="Genomic_DNA"/>
</dbReference>
<dbReference type="Proteomes" id="UP000324800">
    <property type="component" value="Unassembled WGS sequence"/>
</dbReference>
<evidence type="ECO:0008006" key="3">
    <source>
        <dbReference type="Google" id="ProtNLM"/>
    </source>
</evidence>
<evidence type="ECO:0000313" key="2">
    <source>
        <dbReference type="Proteomes" id="UP000324800"/>
    </source>
</evidence>
<gene>
    <name evidence="1" type="ORF">EZS28_026435</name>
</gene>
<accession>A0A5J4V612</accession>
<feature type="non-terminal residue" evidence="1">
    <location>
        <position position="541"/>
    </location>
</feature>
<organism evidence="1 2">
    <name type="scientific">Streblomastix strix</name>
    <dbReference type="NCBI Taxonomy" id="222440"/>
    <lineage>
        <taxon>Eukaryota</taxon>
        <taxon>Metamonada</taxon>
        <taxon>Preaxostyla</taxon>
        <taxon>Oxymonadida</taxon>
        <taxon>Streblomastigidae</taxon>
        <taxon>Streblomastix</taxon>
    </lineage>
</organism>
<comment type="caution">
    <text evidence="1">The sequence shown here is derived from an EMBL/GenBank/DDBJ whole genome shotgun (WGS) entry which is preliminary data.</text>
</comment>
<name>A0A5J4V612_9EUKA</name>
<proteinExistence type="predicted"/>
<protein>
    <recommendedName>
        <fullName evidence="3">SAP domain-containing protein</fullName>
    </recommendedName>
</protein>